<dbReference type="EMBL" id="JAACXV010014049">
    <property type="protein sequence ID" value="KAF7270885.1"/>
    <property type="molecule type" value="Genomic_DNA"/>
</dbReference>
<dbReference type="PANTHER" id="PTHR43580">
    <property type="entry name" value="OXIDOREDUCTASE GLYR1-RELATED"/>
    <property type="match status" value="1"/>
</dbReference>
<dbReference type="InterPro" id="IPR051265">
    <property type="entry name" value="HIBADH-related_NP60_sf"/>
</dbReference>
<dbReference type="GO" id="GO:0051287">
    <property type="term" value="F:NAD binding"/>
    <property type="evidence" value="ECO:0007669"/>
    <property type="project" value="InterPro"/>
</dbReference>
<accession>A0A834M8Y0</accession>
<dbReference type="InterPro" id="IPR029154">
    <property type="entry name" value="HIBADH-like_NADP-bd"/>
</dbReference>
<proteinExistence type="inferred from homology"/>
<dbReference type="PANTHER" id="PTHR43580:SF2">
    <property type="entry name" value="CYTOKINE-LIKE NUCLEAR FACTOR N-PAC"/>
    <property type="match status" value="1"/>
</dbReference>
<dbReference type="Pfam" id="PF03446">
    <property type="entry name" value="NAD_binding_2"/>
    <property type="match status" value="1"/>
</dbReference>
<evidence type="ECO:0000256" key="1">
    <source>
        <dbReference type="ARBA" id="ARBA00007598"/>
    </source>
</evidence>
<reference evidence="4" key="1">
    <citation type="submission" date="2020-08" db="EMBL/GenBank/DDBJ databases">
        <title>Genome sequencing and assembly of the red palm weevil Rhynchophorus ferrugineus.</title>
        <authorList>
            <person name="Dias G.B."/>
            <person name="Bergman C.M."/>
            <person name="Manee M."/>
        </authorList>
    </citation>
    <scope>NUCLEOTIDE SEQUENCE</scope>
    <source>
        <strain evidence="4">AA-2017</strain>
        <tissue evidence="4">Whole larva</tissue>
    </source>
</reference>
<dbReference type="SUPFAM" id="SSF51735">
    <property type="entry name" value="NAD(P)-binding Rossmann-fold domains"/>
    <property type="match status" value="1"/>
</dbReference>
<feature type="domain" description="6-phosphogluconate dehydrogenase NADP-binding" evidence="2">
    <location>
        <begin position="42"/>
        <end position="168"/>
    </location>
</feature>
<dbReference type="GO" id="GO:0003677">
    <property type="term" value="F:DNA binding"/>
    <property type="evidence" value="ECO:0007669"/>
    <property type="project" value="TreeGrafter"/>
</dbReference>
<keyword evidence="5" id="KW-1185">Reference proteome</keyword>
<dbReference type="GO" id="GO:0031491">
    <property type="term" value="F:nucleosome binding"/>
    <property type="evidence" value="ECO:0007669"/>
    <property type="project" value="TreeGrafter"/>
</dbReference>
<name>A0A834M8Y0_RHYFE</name>
<dbReference type="InterPro" id="IPR013328">
    <property type="entry name" value="6PGD_dom2"/>
</dbReference>
<dbReference type="InterPro" id="IPR006115">
    <property type="entry name" value="6PGDH_NADP-bd"/>
</dbReference>
<dbReference type="GO" id="GO:0000785">
    <property type="term" value="C:chromatin"/>
    <property type="evidence" value="ECO:0007669"/>
    <property type="project" value="TreeGrafter"/>
</dbReference>
<organism evidence="4 5">
    <name type="scientific">Rhynchophorus ferrugineus</name>
    <name type="common">Red palm weevil</name>
    <name type="synonym">Curculio ferrugineus</name>
    <dbReference type="NCBI Taxonomy" id="354439"/>
    <lineage>
        <taxon>Eukaryota</taxon>
        <taxon>Metazoa</taxon>
        <taxon>Ecdysozoa</taxon>
        <taxon>Arthropoda</taxon>
        <taxon>Hexapoda</taxon>
        <taxon>Insecta</taxon>
        <taxon>Pterygota</taxon>
        <taxon>Neoptera</taxon>
        <taxon>Endopterygota</taxon>
        <taxon>Coleoptera</taxon>
        <taxon>Polyphaga</taxon>
        <taxon>Cucujiformia</taxon>
        <taxon>Curculionidae</taxon>
        <taxon>Dryophthorinae</taxon>
        <taxon>Rhynchophorus</taxon>
    </lineage>
</organism>
<dbReference type="GO" id="GO:0140673">
    <property type="term" value="P:transcription elongation-coupled chromatin remodeling"/>
    <property type="evidence" value="ECO:0007669"/>
    <property type="project" value="TreeGrafter"/>
</dbReference>
<gene>
    <name evidence="4" type="ORF">GWI33_016187</name>
</gene>
<dbReference type="InterPro" id="IPR008927">
    <property type="entry name" value="6-PGluconate_DH-like_C_sf"/>
</dbReference>
<dbReference type="Gene3D" id="1.10.1040.10">
    <property type="entry name" value="N-(1-d-carboxylethyl)-l-norvaline Dehydrogenase, domain 2"/>
    <property type="match status" value="1"/>
</dbReference>
<evidence type="ECO:0000313" key="4">
    <source>
        <dbReference type="EMBL" id="KAF7270885.1"/>
    </source>
</evidence>
<evidence type="ECO:0000259" key="3">
    <source>
        <dbReference type="Pfam" id="PF14833"/>
    </source>
</evidence>
<dbReference type="InterPro" id="IPR036291">
    <property type="entry name" value="NAD(P)-bd_dom_sf"/>
</dbReference>
<dbReference type="Proteomes" id="UP000625711">
    <property type="component" value="Unassembled WGS sequence"/>
</dbReference>
<evidence type="ECO:0000313" key="5">
    <source>
        <dbReference type="Proteomes" id="UP000625711"/>
    </source>
</evidence>
<dbReference type="OrthoDB" id="21615at2759"/>
<evidence type="ECO:0000259" key="2">
    <source>
        <dbReference type="Pfam" id="PF03446"/>
    </source>
</evidence>
<dbReference type="Gene3D" id="3.40.50.720">
    <property type="entry name" value="NAD(P)-binding Rossmann-like Domain"/>
    <property type="match status" value="1"/>
</dbReference>
<feature type="domain" description="3-hydroxyisobutyrate dehydrogenase-like NAD-binding" evidence="3">
    <location>
        <begin position="174"/>
        <end position="285"/>
    </location>
</feature>
<dbReference type="Pfam" id="PF14833">
    <property type="entry name" value="NAD_binding_11"/>
    <property type="match status" value="1"/>
</dbReference>
<dbReference type="SUPFAM" id="SSF48179">
    <property type="entry name" value="6-phosphogluconate dehydrogenase C-terminal domain-like"/>
    <property type="match status" value="1"/>
</dbReference>
<dbReference type="AlphaFoldDB" id="A0A834M8Y0"/>
<comment type="caution">
    <text evidence="4">The sequence shown here is derived from an EMBL/GenBank/DDBJ whole genome shotgun (WGS) entry which is preliminary data.</text>
</comment>
<comment type="similarity">
    <text evidence="1">Belongs to the HIBADH-related family. NP60 subfamily.</text>
</comment>
<sequence length="359" mass="39474">MLRRKKSEHFRLIKSIVDLKVSDSPPRAPRKRQSIKEQADAMGGVGKVEVYIAPCDVMKNSDIVFSCSLDPECAKKNVFGNCGVTKQDNDTLDGKGYVEMTGIDAQTSSVICEEIMSRGGRYLEAQIQGSREEAEVGSLVILTAGEKSLFVDCQSCFKAMGKTSLYLGEVGLATKVYLILQLMKGIALVGLAEGLVLADRCGISAKDIVDIFNMTELSCPYLQNKANIIINKDFKKVEQSIQNMQKDIKLALGLSDEYMQPLMMASAANEVYKHSRKLGYDEHDCACIYMKARSNPVRVEPSSPVSSSAWKNFTPDPASCVETSRWRNSSGTGYSEGNPGFLFIFGVLLYCPATSERIN</sequence>
<protein>
    <submittedName>
        <fullName evidence="4">Uncharacterized protein</fullName>
    </submittedName>
</protein>
<dbReference type="GO" id="GO:0050661">
    <property type="term" value="F:NADP binding"/>
    <property type="evidence" value="ECO:0007669"/>
    <property type="project" value="InterPro"/>
</dbReference>